<evidence type="ECO:0000313" key="2">
    <source>
        <dbReference type="EMBL" id="SEE15438.1"/>
    </source>
</evidence>
<feature type="compositionally biased region" description="Polar residues" evidence="1">
    <location>
        <begin position="1"/>
        <end position="11"/>
    </location>
</feature>
<evidence type="ECO:0000256" key="1">
    <source>
        <dbReference type="SAM" id="MobiDB-lite"/>
    </source>
</evidence>
<evidence type="ECO:0008006" key="4">
    <source>
        <dbReference type="Google" id="ProtNLM"/>
    </source>
</evidence>
<gene>
    <name evidence="2" type="ORF">SAMN04515675_4199</name>
</gene>
<organism evidence="2 3">
    <name type="scientific">Pseudomonas costantinii</name>
    <dbReference type="NCBI Taxonomy" id="168469"/>
    <lineage>
        <taxon>Bacteria</taxon>
        <taxon>Pseudomonadati</taxon>
        <taxon>Pseudomonadota</taxon>
        <taxon>Gammaproteobacteria</taxon>
        <taxon>Pseudomonadales</taxon>
        <taxon>Pseudomonadaceae</taxon>
        <taxon>Pseudomonas</taxon>
    </lineage>
</organism>
<keyword evidence="3" id="KW-1185">Reference proteome</keyword>
<feature type="region of interest" description="Disordered" evidence="1">
    <location>
        <begin position="1"/>
        <end position="45"/>
    </location>
</feature>
<protein>
    <recommendedName>
        <fullName evidence="4">Type III secretion protein</fullName>
    </recommendedName>
</protein>
<comment type="caution">
    <text evidence="2">The sequence shown here is derived from an EMBL/GenBank/DDBJ whole genome shotgun (WGS) entry which is preliminary data.</text>
</comment>
<feature type="compositionally biased region" description="Basic and acidic residues" evidence="1">
    <location>
        <begin position="30"/>
        <end position="43"/>
    </location>
</feature>
<evidence type="ECO:0000313" key="3">
    <source>
        <dbReference type="Proteomes" id="UP000182179"/>
    </source>
</evidence>
<dbReference type="CDD" id="cd17468">
    <property type="entry name" value="T3SS_HrpP_C"/>
    <property type="match status" value="1"/>
</dbReference>
<dbReference type="InterPro" id="IPR049757">
    <property type="entry name" value="T3SS_HrpP-like_C"/>
</dbReference>
<dbReference type="Proteomes" id="UP000182179">
    <property type="component" value="Unassembled WGS sequence"/>
</dbReference>
<reference evidence="2 3" key="1">
    <citation type="submission" date="2016-10" db="EMBL/GenBank/DDBJ databases">
        <authorList>
            <person name="Varghese N."/>
            <person name="Submissions S."/>
        </authorList>
    </citation>
    <scope>NUCLEOTIDE SEQUENCE [LARGE SCALE GENOMIC DNA]</scope>
    <source>
        <strain evidence="2 3">BS2773</strain>
    </source>
</reference>
<proteinExistence type="predicted"/>
<name>A0A1H5GJZ7_9PSED</name>
<accession>A0A1H5GJZ7</accession>
<dbReference type="EMBL" id="FNTS01000002">
    <property type="protein sequence ID" value="SEE15438.1"/>
    <property type="molecule type" value="Genomic_DNA"/>
</dbReference>
<sequence length="172" mass="18885">MFATGRKTSGVVQFADSGTDMNQVSNSSPERSRPREPKEEREPMTGGVVLWEQGRLFASLFADEGEESGYGASSLGNKALANVAMIDALAEQLAPRIQGASQWPLQAVLYVPRLGRISASVRREQGAWNIELDAEEDATARWLSGVRQQCQERFMETLGQPVNLHLPDGRPL</sequence>